<dbReference type="EMBL" id="JBHSWH010000001">
    <property type="protein sequence ID" value="MFC6704268.1"/>
    <property type="molecule type" value="Genomic_DNA"/>
</dbReference>
<protein>
    <submittedName>
        <fullName evidence="2">DUF4838 domain-containing protein</fullName>
    </submittedName>
</protein>
<proteinExistence type="predicted"/>
<dbReference type="PANTHER" id="PTHR47406">
    <property type="entry name" value="COAGULATION FACTOR 5/8 TYPE, C-TERMINAL"/>
    <property type="match status" value="1"/>
</dbReference>
<evidence type="ECO:0000313" key="3">
    <source>
        <dbReference type="Proteomes" id="UP001596298"/>
    </source>
</evidence>
<dbReference type="PROSITE" id="PS51318">
    <property type="entry name" value="TAT"/>
    <property type="match status" value="1"/>
</dbReference>
<dbReference type="PANTHER" id="PTHR47406:SF2">
    <property type="entry name" value="ALPHA GLUCURONIDASE N-TERMINAL DOMAIN-CONTAINING PROTEIN"/>
    <property type="match status" value="1"/>
</dbReference>
<dbReference type="InterPro" id="IPR006311">
    <property type="entry name" value="TAT_signal"/>
</dbReference>
<dbReference type="InterPro" id="IPR032287">
    <property type="entry name" value="DUF4838"/>
</dbReference>
<dbReference type="Proteomes" id="UP001596298">
    <property type="component" value="Unassembled WGS sequence"/>
</dbReference>
<sequence length="926" mass="97866">MTHPTRRTVLTAGALAAAMCGSMPVASAVAQGSQLTLVDRGRPKATVVWWGDRVTGFAVQEFADYVHRMSGARLAVRQVKAPVGAAAAGFAAGVGNPSFGTMPSDWVTRHNTLLAPAPVDSFVTEVLPSRLVLTGRTGRAVLYAAYAALEQLGVGFFAPSFAYYQGTSEVVPKHSTINLPAQAATLSSPSFSLRRKDIEEGWSINDGDVAALVDWMAKARFNTLVFPYDYYGAGVTVYDDFRTVVRPELAKRGLDLELGGHGYNSFLSPDDYPHYYAAGYNVFDVENAEALATYVDKVVAYLRERPEITTFDCWPPDGATWSPATIANFGSVTNAEVEVVNSLVAALQSAGLQVQVERIAYAVGLDVPTAGHVFDPSVLIDFAAYGRSYDAAIDDSSSATNASYYDVLTQWRAAHSGDLAIYDYSRRYRWREVGSPFAVLAADALAYQRLSLTGVESYGEPGNWLQFEALHLFTGRSAWDSQLSAKSFLDDYTAARFGKGAAAMSDYFTQTGVAQDGVGRTGGGAAFLARYQAAQRDTKRARAAVGASHPAALSLERLTSGCTLALADIGMTAARQAGDATATTKALDDYRRLTELLRFSGVQLESSYVADTYGHSVTRAQIATEYRSPAWCYLPDWEIDASSGSSVAVKIVAQPVDYADHTVTWTLKLPSGVHAAKTTGTLNVRGAASDETTVTLDLDPASGGDLDIDLEFVVDGGSAIASNTTTIRKPYGTLADAYDNVGITHDGTQPSGLGGGLDGDGSTLSLEALAVVGLVGGATFQHGGISYQWPVDAAGVADNVLAYGQTIAVATKGRLMGLLITGSYSKDGPKATGTVNYTDGSSSSYTVVAPDWGYPTPPSTADVAATMTYRNLGGQRSTRTTRLFAATISLDAGKDVASITLPRVSDHPTGGTAAMHVFALGTETGA</sequence>
<feature type="chain" id="PRO_5047107950" evidence="1">
    <location>
        <begin position="29"/>
        <end position="926"/>
    </location>
</feature>
<dbReference type="RefSeq" id="WP_382398341.1">
    <property type="nucleotide sequence ID" value="NZ_JBHSWH010000001.1"/>
</dbReference>
<feature type="signal peptide" evidence="1">
    <location>
        <begin position="1"/>
        <end position="28"/>
    </location>
</feature>
<comment type="caution">
    <text evidence="2">The sequence shown here is derived from an EMBL/GenBank/DDBJ whole genome shotgun (WGS) entry which is preliminary data.</text>
</comment>
<evidence type="ECO:0000313" key="2">
    <source>
        <dbReference type="EMBL" id="MFC6704268.1"/>
    </source>
</evidence>
<keyword evidence="3" id="KW-1185">Reference proteome</keyword>
<name>A0ABW2ABM3_9MICO</name>
<reference evidence="3" key="1">
    <citation type="journal article" date="2019" name="Int. J. Syst. Evol. Microbiol.">
        <title>The Global Catalogue of Microorganisms (GCM) 10K type strain sequencing project: providing services to taxonomists for standard genome sequencing and annotation.</title>
        <authorList>
            <consortium name="The Broad Institute Genomics Platform"/>
            <consortium name="The Broad Institute Genome Sequencing Center for Infectious Disease"/>
            <person name="Wu L."/>
            <person name="Ma J."/>
        </authorList>
    </citation>
    <scope>NUCLEOTIDE SEQUENCE [LARGE SCALE GENOMIC DNA]</scope>
    <source>
        <strain evidence="3">CCUG 58127</strain>
    </source>
</reference>
<gene>
    <name evidence="2" type="ORF">ACFQDH_03010</name>
</gene>
<accession>A0ABW2ABM3</accession>
<evidence type="ECO:0000256" key="1">
    <source>
        <dbReference type="SAM" id="SignalP"/>
    </source>
</evidence>
<keyword evidence="1" id="KW-0732">Signal</keyword>
<dbReference type="Pfam" id="PF16126">
    <property type="entry name" value="DUF4838"/>
    <property type="match status" value="1"/>
</dbReference>
<organism evidence="2 3">
    <name type="scientific">Flexivirga alba</name>
    <dbReference type="NCBI Taxonomy" id="702742"/>
    <lineage>
        <taxon>Bacteria</taxon>
        <taxon>Bacillati</taxon>
        <taxon>Actinomycetota</taxon>
        <taxon>Actinomycetes</taxon>
        <taxon>Micrococcales</taxon>
        <taxon>Dermacoccaceae</taxon>
        <taxon>Flexivirga</taxon>
    </lineage>
</organism>